<protein>
    <submittedName>
        <fullName evidence="1">Uncharacterized protein</fullName>
    </submittedName>
</protein>
<evidence type="ECO:0000313" key="2">
    <source>
        <dbReference type="Proteomes" id="UP001482620"/>
    </source>
</evidence>
<comment type="caution">
    <text evidence="1">The sequence shown here is derived from an EMBL/GenBank/DDBJ whole genome shotgun (WGS) entry which is preliminary data.</text>
</comment>
<sequence>MDVSSMAFQGWTSSVGVCPYGEGIHGVWGRGHVHLCPGWDRPCLEIHVEVHGEWGAHGVEIKIHCGVGTVLSWDGPLSGWRRGFLGNRVRAGGQGLGLGLVWALPALV</sequence>
<dbReference type="Proteomes" id="UP001482620">
    <property type="component" value="Unassembled WGS sequence"/>
</dbReference>
<evidence type="ECO:0000313" key="1">
    <source>
        <dbReference type="EMBL" id="MEQ2253727.1"/>
    </source>
</evidence>
<organism evidence="1 2">
    <name type="scientific">Ilyodon furcidens</name>
    <name type="common">goldbreast splitfin</name>
    <dbReference type="NCBI Taxonomy" id="33524"/>
    <lineage>
        <taxon>Eukaryota</taxon>
        <taxon>Metazoa</taxon>
        <taxon>Chordata</taxon>
        <taxon>Craniata</taxon>
        <taxon>Vertebrata</taxon>
        <taxon>Euteleostomi</taxon>
        <taxon>Actinopterygii</taxon>
        <taxon>Neopterygii</taxon>
        <taxon>Teleostei</taxon>
        <taxon>Neoteleostei</taxon>
        <taxon>Acanthomorphata</taxon>
        <taxon>Ovalentaria</taxon>
        <taxon>Atherinomorphae</taxon>
        <taxon>Cyprinodontiformes</taxon>
        <taxon>Goodeidae</taxon>
        <taxon>Ilyodon</taxon>
    </lineage>
</organism>
<proteinExistence type="predicted"/>
<dbReference type="EMBL" id="JAHRIQ010099371">
    <property type="protein sequence ID" value="MEQ2253727.1"/>
    <property type="molecule type" value="Genomic_DNA"/>
</dbReference>
<gene>
    <name evidence="1" type="ORF">ILYODFUR_035331</name>
</gene>
<name>A0ABV0V8S1_9TELE</name>
<keyword evidence="2" id="KW-1185">Reference proteome</keyword>
<reference evidence="1 2" key="1">
    <citation type="submission" date="2021-06" db="EMBL/GenBank/DDBJ databases">
        <authorList>
            <person name="Palmer J.M."/>
        </authorList>
    </citation>
    <scope>NUCLEOTIDE SEQUENCE [LARGE SCALE GENOMIC DNA]</scope>
    <source>
        <strain evidence="2">if_2019</strain>
        <tissue evidence="1">Muscle</tissue>
    </source>
</reference>
<accession>A0ABV0V8S1</accession>